<sequence length="173" mass="19483">FVLSAGVFFGVCPSIVLADEPGEWREENGSLYWYENGIKQGTEGRGKEIYDPASDGWYWLDAIDGGKKAVGKDVYQESWAGSYADHEDGTGKWVRYDTSGKMVKGWDVTERGAYYFDQTTGAMAKGETEIDGIPCIFDRETGIGWNLQWQEREGARYWYEGGKRQGLEGRGKE</sequence>
<name>K1TP27_9ZZZZ</name>
<accession>K1TP27</accession>
<proteinExistence type="predicted"/>
<dbReference type="Gene3D" id="2.10.270.10">
    <property type="entry name" value="Cholin Binding"/>
    <property type="match status" value="1"/>
</dbReference>
<dbReference type="EMBL" id="AJWY01005536">
    <property type="protein sequence ID" value="EKC69354.1"/>
    <property type="molecule type" value="Genomic_DNA"/>
</dbReference>
<feature type="non-terminal residue" evidence="2">
    <location>
        <position position="1"/>
    </location>
</feature>
<evidence type="ECO:0000313" key="2">
    <source>
        <dbReference type="EMBL" id="EKC69354.1"/>
    </source>
</evidence>
<keyword evidence="1" id="KW-0677">Repeat</keyword>
<reference evidence="2" key="1">
    <citation type="journal article" date="2013" name="Environ. Microbiol.">
        <title>Microbiota from the distal guts of lean and obese adolescents exhibit partial functional redundancy besides clear differences in community structure.</title>
        <authorList>
            <person name="Ferrer M."/>
            <person name="Ruiz A."/>
            <person name="Lanza F."/>
            <person name="Haange S.B."/>
            <person name="Oberbach A."/>
            <person name="Till H."/>
            <person name="Bargiela R."/>
            <person name="Campoy C."/>
            <person name="Segura M.T."/>
            <person name="Richter M."/>
            <person name="von Bergen M."/>
            <person name="Seifert J."/>
            <person name="Suarez A."/>
        </authorList>
    </citation>
    <scope>NUCLEOTIDE SEQUENCE</scope>
</reference>
<gene>
    <name evidence="2" type="ORF">LEA_08336</name>
</gene>
<feature type="non-terminal residue" evidence="2">
    <location>
        <position position="173"/>
    </location>
</feature>
<evidence type="ECO:0000256" key="1">
    <source>
        <dbReference type="ARBA" id="ARBA00022737"/>
    </source>
</evidence>
<dbReference type="AlphaFoldDB" id="K1TP27"/>
<protein>
    <submittedName>
        <fullName evidence="2">Uncharacterized protein</fullName>
    </submittedName>
</protein>
<dbReference type="SUPFAM" id="SSF69360">
    <property type="entry name" value="Cell wall binding repeat"/>
    <property type="match status" value="1"/>
</dbReference>
<organism evidence="2">
    <name type="scientific">human gut metagenome</name>
    <dbReference type="NCBI Taxonomy" id="408170"/>
    <lineage>
        <taxon>unclassified sequences</taxon>
        <taxon>metagenomes</taxon>
        <taxon>organismal metagenomes</taxon>
    </lineage>
</organism>
<comment type="caution">
    <text evidence="2">The sequence shown here is derived from an EMBL/GenBank/DDBJ whole genome shotgun (WGS) entry which is preliminary data.</text>
</comment>
<dbReference type="Pfam" id="PF19127">
    <property type="entry name" value="Choline_bind_3"/>
    <property type="match status" value="1"/>
</dbReference>
<dbReference type="InterPro" id="IPR018337">
    <property type="entry name" value="Cell_wall/Cho-bd_repeat"/>
</dbReference>